<comment type="caution">
    <text evidence="1">The sequence shown here is derived from an EMBL/GenBank/DDBJ whole genome shotgun (WGS) entry which is preliminary data.</text>
</comment>
<evidence type="ECO:0000313" key="2">
    <source>
        <dbReference type="Proteomes" id="UP001596514"/>
    </source>
</evidence>
<evidence type="ECO:0000313" key="1">
    <source>
        <dbReference type="EMBL" id="MFC7600122.1"/>
    </source>
</evidence>
<gene>
    <name evidence="1" type="ORF">ACFQVD_08375</name>
</gene>
<sequence>MPGEDGDQQTDGQPSLVKVLVEMKFIAVAPTNALTCEKARLLQVGHDGLNPAFDDAGCVGFFGRRLGADSLINVGEF</sequence>
<reference evidence="2" key="1">
    <citation type="journal article" date="2019" name="Int. J. Syst. Evol. Microbiol.">
        <title>The Global Catalogue of Microorganisms (GCM) 10K type strain sequencing project: providing services to taxonomists for standard genome sequencing and annotation.</title>
        <authorList>
            <consortium name="The Broad Institute Genomics Platform"/>
            <consortium name="The Broad Institute Genome Sequencing Center for Infectious Disease"/>
            <person name="Wu L."/>
            <person name="Ma J."/>
        </authorList>
    </citation>
    <scope>NUCLEOTIDE SEQUENCE [LARGE SCALE GENOMIC DNA]</scope>
    <source>
        <strain evidence="2">JCM 10083</strain>
    </source>
</reference>
<keyword evidence="2" id="KW-1185">Reference proteome</keyword>
<organism evidence="1 2">
    <name type="scientific">Streptosporangium amethystogenes subsp. fukuiense</name>
    <dbReference type="NCBI Taxonomy" id="698418"/>
    <lineage>
        <taxon>Bacteria</taxon>
        <taxon>Bacillati</taxon>
        <taxon>Actinomycetota</taxon>
        <taxon>Actinomycetes</taxon>
        <taxon>Streptosporangiales</taxon>
        <taxon>Streptosporangiaceae</taxon>
        <taxon>Streptosporangium</taxon>
    </lineage>
</organism>
<dbReference type="EMBL" id="JBHTEE010000001">
    <property type="protein sequence ID" value="MFC7600122.1"/>
    <property type="molecule type" value="Genomic_DNA"/>
</dbReference>
<dbReference type="Proteomes" id="UP001596514">
    <property type="component" value="Unassembled WGS sequence"/>
</dbReference>
<dbReference type="RefSeq" id="WP_386270772.1">
    <property type="nucleotide sequence ID" value="NZ_JBHSIJ010000002.1"/>
</dbReference>
<protein>
    <submittedName>
        <fullName evidence="1">Uncharacterized protein</fullName>
    </submittedName>
</protein>
<accession>A0ABW2SW99</accession>
<proteinExistence type="predicted"/>
<name>A0ABW2SW99_9ACTN</name>